<feature type="domain" description="Protein kinase" evidence="9">
    <location>
        <begin position="19"/>
        <end position="118"/>
    </location>
</feature>
<evidence type="ECO:0000256" key="4">
    <source>
        <dbReference type="ARBA" id="ARBA00022741"/>
    </source>
</evidence>
<dbReference type="Gene3D" id="1.10.510.10">
    <property type="entry name" value="Transferase(Phosphotransferase) domain 1"/>
    <property type="match status" value="1"/>
</dbReference>
<dbReference type="GO" id="GO:0005737">
    <property type="term" value="C:cytoplasm"/>
    <property type="evidence" value="ECO:0007669"/>
    <property type="project" value="TreeGrafter"/>
</dbReference>
<comment type="catalytic activity">
    <reaction evidence="7">
        <text>L-threonyl-[protein] + ATP = O-phospho-L-threonyl-[protein] + ADP + H(+)</text>
        <dbReference type="Rhea" id="RHEA:46608"/>
        <dbReference type="Rhea" id="RHEA-COMP:11060"/>
        <dbReference type="Rhea" id="RHEA-COMP:11605"/>
        <dbReference type="ChEBI" id="CHEBI:15378"/>
        <dbReference type="ChEBI" id="CHEBI:30013"/>
        <dbReference type="ChEBI" id="CHEBI:30616"/>
        <dbReference type="ChEBI" id="CHEBI:61977"/>
        <dbReference type="ChEBI" id="CHEBI:456216"/>
        <dbReference type="EC" id="2.7.11.1"/>
    </reaction>
</comment>
<accession>A0A643BL64</accession>
<dbReference type="FunFam" id="3.30.200.20:FF:000003">
    <property type="entry name" value="Non-specific serine/threonine protein kinase"/>
    <property type="match status" value="1"/>
</dbReference>
<proteinExistence type="predicted"/>
<dbReference type="GO" id="GO:0005524">
    <property type="term" value="F:ATP binding"/>
    <property type="evidence" value="ECO:0007669"/>
    <property type="project" value="UniProtKB-KW"/>
</dbReference>
<keyword evidence="4" id="KW-0547">Nucleotide-binding</keyword>
<evidence type="ECO:0000259" key="9">
    <source>
        <dbReference type="PROSITE" id="PS50011"/>
    </source>
</evidence>
<dbReference type="PANTHER" id="PTHR24346">
    <property type="entry name" value="MAP/MICROTUBULE AFFINITY-REGULATING KINASE"/>
    <property type="match status" value="1"/>
</dbReference>
<evidence type="ECO:0000256" key="1">
    <source>
        <dbReference type="ARBA" id="ARBA00012513"/>
    </source>
</evidence>
<dbReference type="PROSITE" id="PS50011">
    <property type="entry name" value="PROTEIN_KINASE_DOM"/>
    <property type="match status" value="1"/>
</dbReference>
<keyword evidence="5" id="KW-0418">Kinase</keyword>
<dbReference type="OrthoDB" id="9807223at2759"/>
<evidence type="ECO:0000256" key="8">
    <source>
        <dbReference type="ARBA" id="ARBA00048679"/>
    </source>
</evidence>
<dbReference type="InterPro" id="IPR011009">
    <property type="entry name" value="Kinase-like_dom_sf"/>
</dbReference>
<gene>
    <name evidence="10" type="ORF">E2I00_005302</name>
</gene>
<evidence type="ECO:0000256" key="3">
    <source>
        <dbReference type="ARBA" id="ARBA00022679"/>
    </source>
</evidence>
<dbReference type="GO" id="GO:0035556">
    <property type="term" value="P:intracellular signal transduction"/>
    <property type="evidence" value="ECO:0007669"/>
    <property type="project" value="TreeGrafter"/>
</dbReference>
<keyword evidence="2" id="KW-0723">Serine/threonine-protein kinase</keyword>
<dbReference type="InterPro" id="IPR000719">
    <property type="entry name" value="Prot_kinase_dom"/>
</dbReference>
<dbReference type="AlphaFoldDB" id="A0A643BL64"/>
<organism evidence="10 11">
    <name type="scientific">Balaenoptera physalus</name>
    <name type="common">Fin whale</name>
    <name type="synonym">Balaena physalus</name>
    <dbReference type="NCBI Taxonomy" id="9770"/>
    <lineage>
        <taxon>Eukaryota</taxon>
        <taxon>Metazoa</taxon>
        <taxon>Chordata</taxon>
        <taxon>Craniata</taxon>
        <taxon>Vertebrata</taxon>
        <taxon>Euteleostomi</taxon>
        <taxon>Mammalia</taxon>
        <taxon>Eutheria</taxon>
        <taxon>Laurasiatheria</taxon>
        <taxon>Artiodactyla</taxon>
        <taxon>Whippomorpha</taxon>
        <taxon>Cetacea</taxon>
        <taxon>Mysticeti</taxon>
        <taxon>Balaenopteridae</taxon>
        <taxon>Balaenoptera</taxon>
    </lineage>
</organism>
<dbReference type="EMBL" id="SGJD01012353">
    <property type="protein sequence ID" value="KAB0388732.1"/>
    <property type="molecule type" value="Genomic_DNA"/>
</dbReference>
<keyword evidence="11" id="KW-1185">Reference proteome</keyword>
<evidence type="ECO:0000256" key="7">
    <source>
        <dbReference type="ARBA" id="ARBA00047899"/>
    </source>
</evidence>
<keyword evidence="3" id="KW-0808">Transferase</keyword>
<dbReference type="Pfam" id="PF00069">
    <property type="entry name" value="Pkinase"/>
    <property type="match status" value="1"/>
</dbReference>
<dbReference type="PANTHER" id="PTHR24346:SF56">
    <property type="entry name" value="SERINE_THREONINE-PROTEIN KINASE MARK2"/>
    <property type="match status" value="1"/>
</dbReference>
<dbReference type="GO" id="GO:0050321">
    <property type="term" value="F:tau-protein kinase activity"/>
    <property type="evidence" value="ECO:0007669"/>
    <property type="project" value="TreeGrafter"/>
</dbReference>
<dbReference type="SUPFAM" id="SSF56112">
    <property type="entry name" value="Protein kinase-like (PK-like)"/>
    <property type="match status" value="1"/>
</dbReference>
<dbReference type="Proteomes" id="UP000437017">
    <property type="component" value="Unassembled WGS sequence"/>
</dbReference>
<keyword evidence="6" id="KW-0067">ATP-binding</keyword>
<evidence type="ECO:0000256" key="5">
    <source>
        <dbReference type="ARBA" id="ARBA00022777"/>
    </source>
</evidence>
<name>A0A643BL64_BALPH</name>
<evidence type="ECO:0000256" key="2">
    <source>
        <dbReference type="ARBA" id="ARBA00022527"/>
    </source>
</evidence>
<evidence type="ECO:0000313" key="11">
    <source>
        <dbReference type="Proteomes" id="UP000437017"/>
    </source>
</evidence>
<comment type="catalytic activity">
    <reaction evidence="8">
        <text>L-seryl-[protein] + ATP = O-phospho-L-seryl-[protein] + ADP + H(+)</text>
        <dbReference type="Rhea" id="RHEA:17989"/>
        <dbReference type="Rhea" id="RHEA-COMP:9863"/>
        <dbReference type="Rhea" id="RHEA-COMP:11604"/>
        <dbReference type="ChEBI" id="CHEBI:15378"/>
        <dbReference type="ChEBI" id="CHEBI:29999"/>
        <dbReference type="ChEBI" id="CHEBI:30616"/>
        <dbReference type="ChEBI" id="CHEBI:83421"/>
        <dbReference type="ChEBI" id="CHEBI:456216"/>
        <dbReference type="EC" id="2.7.11.1"/>
    </reaction>
</comment>
<comment type="caution">
    <text evidence="10">The sequence shown here is derived from an EMBL/GenBank/DDBJ whole genome shotgun (WGS) entry which is preliminary data.</text>
</comment>
<evidence type="ECO:0000313" key="10">
    <source>
        <dbReference type="EMBL" id="KAB0388732.1"/>
    </source>
</evidence>
<dbReference type="EC" id="2.7.11.1" evidence="1"/>
<reference evidence="10 11" key="1">
    <citation type="journal article" date="2019" name="PLoS ONE">
        <title>Genomic analyses reveal an absence of contemporary introgressive admixture between fin whales and blue whales, despite known hybrids.</title>
        <authorList>
            <person name="Westbury M.V."/>
            <person name="Petersen B."/>
            <person name="Lorenzen E.D."/>
        </authorList>
    </citation>
    <scope>NUCLEOTIDE SEQUENCE [LARGE SCALE GENOMIC DNA]</scope>
    <source>
        <strain evidence="10">FinWhale-01</strain>
    </source>
</reference>
<evidence type="ECO:0000256" key="6">
    <source>
        <dbReference type="ARBA" id="ARBA00022840"/>
    </source>
</evidence>
<protein>
    <recommendedName>
        <fullName evidence="1">non-specific serine/threonine protein kinase</fullName>
        <ecNumber evidence="1">2.7.11.1</ecNumber>
    </recommendedName>
</protein>
<dbReference type="GO" id="GO:0000226">
    <property type="term" value="P:microtubule cytoskeleton organization"/>
    <property type="evidence" value="ECO:0007669"/>
    <property type="project" value="TreeGrafter"/>
</dbReference>
<sequence length="118" mass="13318">MMQGPKAISPDEEAHIDNYEILHTIGEGNISKVKLAWHILTGTEVAIKVIKKSQQSSSSFLRLFWEVHIMKGLNHPYTVQLLEVTDTEETLFLDMEYLSGGNMSSYVQDHGHMTEAEA</sequence>